<dbReference type="EMBL" id="HBUE01201825">
    <property type="protein sequence ID" value="CAG6530187.1"/>
    <property type="molecule type" value="Transcribed_RNA"/>
</dbReference>
<name>A0A8D8K2T6_CULPI</name>
<sequence>MTNRTAKSSPSSCWTRRAPSTARARCGTARPCSRSARCSRPCRSTTCPRTSRRTTCSIFSSSPSTGGWRWPTAARSRSSGCSFWCATGAFRTRPSTVRWAARCC</sequence>
<evidence type="ECO:0000313" key="1">
    <source>
        <dbReference type="EMBL" id="CAG6581996.1"/>
    </source>
</evidence>
<organism evidence="1">
    <name type="scientific">Culex pipiens</name>
    <name type="common">House mosquito</name>
    <dbReference type="NCBI Taxonomy" id="7175"/>
    <lineage>
        <taxon>Eukaryota</taxon>
        <taxon>Metazoa</taxon>
        <taxon>Ecdysozoa</taxon>
        <taxon>Arthropoda</taxon>
        <taxon>Hexapoda</taxon>
        <taxon>Insecta</taxon>
        <taxon>Pterygota</taxon>
        <taxon>Neoptera</taxon>
        <taxon>Endopterygota</taxon>
        <taxon>Diptera</taxon>
        <taxon>Nematocera</taxon>
        <taxon>Culicoidea</taxon>
        <taxon>Culicidae</taxon>
        <taxon>Culicinae</taxon>
        <taxon>Culicini</taxon>
        <taxon>Culex</taxon>
        <taxon>Culex</taxon>
    </lineage>
</organism>
<accession>A0A8D8K2T6</accession>
<dbReference type="EMBL" id="HBUE01308005">
    <property type="protein sequence ID" value="CAG6581996.1"/>
    <property type="molecule type" value="Transcribed_RNA"/>
</dbReference>
<reference evidence="1" key="1">
    <citation type="submission" date="2021-05" db="EMBL/GenBank/DDBJ databases">
        <authorList>
            <person name="Alioto T."/>
            <person name="Alioto T."/>
            <person name="Gomez Garrido J."/>
        </authorList>
    </citation>
    <scope>NUCLEOTIDE SEQUENCE</scope>
</reference>
<dbReference type="AlphaFoldDB" id="A0A8D8K2T6"/>
<proteinExistence type="predicted"/>
<protein>
    <submittedName>
        <fullName evidence="1">(northern house mosquito) hypothetical protein</fullName>
    </submittedName>
</protein>